<dbReference type="Gene3D" id="1.10.10.10">
    <property type="entry name" value="Winged helix-like DNA-binding domain superfamily/Winged helix DNA-binding domain"/>
    <property type="match status" value="1"/>
</dbReference>
<name>A0A0B5APR9_9BACL</name>
<proteinExistence type="inferred from homology"/>
<dbReference type="SUPFAM" id="SSF88946">
    <property type="entry name" value="Sigma2 domain of RNA polymerase sigma factors"/>
    <property type="match status" value="1"/>
</dbReference>
<comment type="similarity">
    <text evidence="1">Belongs to the sigma-70 factor family. ECF subfamily.</text>
</comment>
<dbReference type="InterPro" id="IPR013249">
    <property type="entry name" value="RNA_pol_sigma70_r4_t2"/>
</dbReference>
<keyword evidence="3" id="KW-0731">Sigma factor</keyword>
<keyword evidence="4" id="KW-0804">Transcription</keyword>
<dbReference type="PANTHER" id="PTHR43133:SF51">
    <property type="entry name" value="RNA POLYMERASE SIGMA FACTOR"/>
    <property type="match status" value="1"/>
</dbReference>
<protein>
    <recommendedName>
        <fullName evidence="9">RNA polymerase subunit sigma-24</fullName>
    </recommendedName>
</protein>
<dbReference type="Pfam" id="PF04542">
    <property type="entry name" value="Sigma70_r2"/>
    <property type="match status" value="1"/>
</dbReference>
<evidence type="ECO:0000256" key="2">
    <source>
        <dbReference type="ARBA" id="ARBA00023015"/>
    </source>
</evidence>
<dbReference type="Proteomes" id="UP000031449">
    <property type="component" value="Chromosome"/>
</dbReference>
<evidence type="ECO:0008006" key="9">
    <source>
        <dbReference type="Google" id="ProtNLM"/>
    </source>
</evidence>
<dbReference type="GO" id="GO:0006352">
    <property type="term" value="P:DNA-templated transcription initiation"/>
    <property type="evidence" value="ECO:0007669"/>
    <property type="project" value="InterPro"/>
</dbReference>
<dbReference type="EMBL" id="CP009416">
    <property type="protein sequence ID" value="AJD90498.1"/>
    <property type="molecule type" value="Genomic_DNA"/>
</dbReference>
<organism evidence="7 8">
    <name type="scientific">Jeotgalibacillus malaysiensis</name>
    <dbReference type="NCBI Taxonomy" id="1508404"/>
    <lineage>
        <taxon>Bacteria</taxon>
        <taxon>Bacillati</taxon>
        <taxon>Bacillota</taxon>
        <taxon>Bacilli</taxon>
        <taxon>Bacillales</taxon>
        <taxon>Caryophanaceae</taxon>
        <taxon>Jeotgalibacillus</taxon>
    </lineage>
</organism>
<dbReference type="CDD" id="cd06171">
    <property type="entry name" value="Sigma70_r4"/>
    <property type="match status" value="1"/>
</dbReference>
<reference evidence="7 8" key="1">
    <citation type="submission" date="2014-08" db="EMBL/GenBank/DDBJ databases">
        <title>Complete genome of a marine bacteria Jeotgalibacillus malaysiensis.</title>
        <authorList>
            <person name="Yaakop A.S."/>
            <person name="Chan K.-G."/>
            <person name="Goh K.M."/>
        </authorList>
    </citation>
    <scope>NUCLEOTIDE SEQUENCE [LARGE SCALE GENOMIC DNA]</scope>
    <source>
        <strain evidence="7 8">D5</strain>
    </source>
</reference>
<evidence type="ECO:0000259" key="5">
    <source>
        <dbReference type="Pfam" id="PF04542"/>
    </source>
</evidence>
<dbReference type="InterPro" id="IPR039425">
    <property type="entry name" value="RNA_pol_sigma-70-like"/>
</dbReference>
<evidence type="ECO:0000256" key="4">
    <source>
        <dbReference type="ARBA" id="ARBA00023163"/>
    </source>
</evidence>
<dbReference type="Gene3D" id="1.10.1740.10">
    <property type="match status" value="1"/>
</dbReference>
<keyword evidence="2" id="KW-0805">Transcription regulation</keyword>
<feature type="domain" description="RNA polymerase sigma factor 70 region 4 type 2" evidence="6">
    <location>
        <begin position="111"/>
        <end position="160"/>
    </location>
</feature>
<dbReference type="InterPro" id="IPR013324">
    <property type="entry name" value="RNA_pol_sigma_r3/r4-like"/>
</dbReference>
<dbReference type="InterPro" id="IPR036388">
    <property type="entry name" value="WH-like_DNA-bd_sf"/>
</dbReference>
<sequence length="174" mass="20237">MDLEKIASDAVSGDEDAFVMLMKAFKADLYRTAYAYLKNEQDAVDAVQETTYRAYKSIKTLKQPAYAKTWMIRIMINVCQTELKKKKRMVPQLFEESEMATDVKDSFLETAEALDSLEPDERELVHMKYFQDMTITQVAHALNMPEGTVKTKLYKSLSRLKRWFEKGEHTRVSK</sequence>
<evidence type="ECO:0000256" key="1">
    <source>
        <dbReference type="ARBA" id="ARBA00010641"/>
    </source>
</evidence>
<dbReference type="GO" id="GO:0003677">
    <property type="term" value="F:DNA binding"/>
    <property type="evidence" value="ECO:0007669"/>
    <property type="project" value="InterPro"/>
</dbReference>
<dbReference type="SUPFAM" id="SSF88659">
    <property type="entry name" value="Sigma3 and sigma4 domains of RNA polymerase sigma factors"/>
    <property type="match status" value="1"/>
</dbReference>
<dbReference type="NCBIfam" id="TIGR02937">
    <property type="entry name" value="sigma70-ECF"/>
    <property type="match status" value="1"/>
</dbReference>
<keyword evidence="8" id="KW-1185">Reference proteome</keyword>
<dbReference type="AlphaFoldDB" id="A0A0B5APR9"/>
<evidence type="ECO:0000313" key="8">
    <source>
        <dbReference type="Proteomes" id="UP000031449"/>
    </source>
</evidence>
<accession>A0A0B5APR9</accession>
<gene>
    <name evidence="7" type="ORF">JMA_11810</name>
</gene>
<dbReference type="InterPro" id="IPR014284">
    <property type="entry name" value="RNA_pol_sigma-70_dom"/>
</dbReference>
<dbReference type="BioCyc" id="JESP1508404:G14D9-10416-MONOMER"/>
<dbReference type="InterPro" id="IPR013325">
    <property type="entry name" value="RNA_pol_sigma_r2"/>
</dbReference>
<evidence type="ECO:0000256" key="3">
    <source>
        <dbReference type="ARBA" id="ARBA00023082"/>
    </source>
</evidence>
<dbReference type="STRING" id="1508404.JMA_11810"/>
<evidence type="ECO:0000313" key="7">
    <source>
        <dbReference type="EMBL" id="AJD90498.1"/>
    </source>
</evidence>
<feature type="domain" description="RNA polymerase sigma-70 region 2" evidence="5">
    <location>
        <begin position="21"/>
        <end position="88"/>
    </location>
</feature>
<dbReference type="Pfam" id="PF08281">
    <property type="entry name" value="Sigma70_r4_2"/>
    <property type="match status" value="1"/>
</dbReference>
<dbReference type="HOGENOM" id="CLU_047691_3_1_9"/>
<dbReference type="OrthoDB" id="9782703at2"/>
<dbReference type="KEGG" id="jeo:JMA_11810"/>
<dbReference type="PANTHER" id="PTHR43133">
    <property type="entry name" value="RNA POLYMERASE ECF-TYPE SIGMA FACTO"/>
    <property type="match status" value="1"/>
</dbReference>
<dbReference type="InterPro" id="IPR007627">
    <property type="entry name" value="RNA_pol_sigma70_r2"/>
</dbReference>
<evidence type="ECO:0000259" key="6">
    <source>
        <dbReference type="Pfam" id="PF08281"/>
    </source>
</evidence>
<dbReference type="GO" id="GO:0016987">
    <property type="term" value="F:sigma factor activity"/>
    <property type="evidence" value="ECO:0007669"/>
    <property type="project" value="UniProtKB-KW"/>
</dbReference>